<dbReference type="Proteomes" id="UP000580839">
    <property type="component" value="Unassembled WGS sequence"/>
</dbReference>
<dbReference type="NCBIfam" id="TIGR04183">
    <property type="entry name" value="Por_Secre_tail"/>
    <property type="match status" value="1"/>
</dbReference>
<evidence type="ECO:0000259" key="3">
    <source>
        <dbReference type="Pfam" id="PF13860"/>
    </source>
</evidence>
<sequence>MNSFYRFVSRASLVAVLAVSLAAVSNAATIVIVNNDGAGEGFNDATAAVPVGGNLGATVGQQRLNAFQYAANLWGSILPSAVPIQVRSQFNPQTCTATSAVLGSAGPLTTHANFAGAPVPGHWYHAALANSLAGTDLSAANPDINATFNSNLNGSPTCLGGTGWYYGFDGLEGANIELLPVLLHEMGHGLGFSTTTSGTSGNFSGGLPSIFDKFMIAAATGTHWDQMTAAQRVASGISLDGLAWDGPAAVAYASVFLGPRPSVVVSTPPGIAGTYNAGNASFGASLAIPVSGTVVLMEDGVAPINDGCEALVNGAALAGNIAIVDRGLCAFVLKAQAAQAAGAIGLIVVNNVAGPAPALGGVDPSITIPVLSLSQADGNLVKANLPGVTVTIGNHPTLKAGANNLGQPLMYVPNPFQSGSSVSHWDVSLFPNALMEPAINADLHDQVDLTRYLFEDIGWFPIPTATTLAQFVAVGRGDGIEIRWSFSDASQLSVVTLERATSSTGPWAPISTELTTERNGMVALDRNTQNDVEYSYRLHIIERDGTDSVMGYTSARRIGVPAGRVFLATPSPNPAPGATSIAFRLGQPEFVRLSIVDANGRKVRSLQNGMMEAGDHQARWDGRGDGGTESPVGVYFVTLRTSNGSTTQRFALVR</sequence>
<dbReference type="EMBL" id="JABFRW010000095">
    <property type="protein sequence ID" value="NOT34153.1"/>
    <property type="molecule type" value="Genomic_DNA"/>
</dbReference>
<feature type="domain" description="PA" evidence="2">
    <location>
        <begin position="291"/>
        <end position="379"/>
    </location>
</feature>
<dbReference type="Pfam" id="PF02225">
    <property type="entry name" value="PA"/>
    <property type="match status" value="1"/>
</dbReference>
<dbReference type="AlphaFoldDB" id="A0A849SKD5"/>
<evidence type="ECO:0000259" key="2">
    <source>
        <dbReference type="Pfam" id="PF02225"/>
    </source>
</evidence>
<organism evidence="4 5">
    <name type="scientific">Eiseniibacteriota bacterium</name>
    <dbReference type="NCBI Taxonomy" id="2212470"/>
    <lineage>
        <taxon>Bacteria</taxon>
        <taxon>Candidatus Eiseniibacteriota</taxon>
    </lineage>
</organism>
<dbReference type="Gene3D" id="2.60.40.4070">
    <property type="match status" value="1"/>
</dbReference>
<feature type="signal peptide" evidence="1">
    <location>
        <begin position="1"/>
        <end position="27"/>
    </location>
</feature>
<dbReference type="SUPFAM" id="SSF55486">
    <property type="entry name" value="Metalloproteases ('zincins'), catalytic domain"/>
    <property type="match status" value="1"/>
</dbReference>
<dbReference type="InterPro" id="IPR026444">
    <property type="entry name" value="Secre_tail"/>
</dbReference>
<dbReference type="SUPFAM" id="SSF52025">
    <property type="entry name" value="PA domain"/>
    <property type="match status" value="1"/>
</dbReference>
<protein>
    <submittedName>
        <fullName evidence="4">T9SS type A sorting domain-containing protein</fullName>
    </submittedName>
</protein>
<dbReference type="CDD" id="cd04818">
    <property type="entry name" value="PA_subtilisin_1"/>
    <property type="match status" value="1"/>
</dbReference>
<feature type="chain" id="PRO_5032391387" evidence="1">
    <location>
        <begin position="28"/>
        <end position="654"/>
    </location>
</feature>
<comment type="caution">
    <text evidence="4">The sequence shown here is derived from an EMBL/GenBank/DDBJ whole genome shotgun (WGS) entry which is preliminary data.</text>
</comment>
<keyword evidence="1" id="KW-0732">Signal</keyword>
<dbReference type="InterPro" id="IPR046450">
    <property type="entry name" value="PA_dom_sf"/>
</dbReference>
<reference evidence="4 5" key="1">
    <citation type="submission" date="2020-04" db="EMBL/GenBank/DDBJ databases">
        <title>Metagenomic profiling of ammonia- and methane-oxidizing microorganisms in a Dutch drinking water treatment plant.</title>
        <authorList>
            <person name="Poghosyan L."/>
            <person name="Leucker S."/>
        </authorList>
    </citation>
    <scope>NUCLEOTIDE SEQUENCE [LARGE SCALE GENOMIC DNA]</scope>
    <source>
        <strain evidence="4">S-RSF-IL-03</strain>
    </source>
</reference>
<feature type="domain" description="FlgD/Vpr Ig-like" evidence="3">
    <location>
        <begin position="589"/>
        <end position="644"/>
    </location>
</feature>
<dbReference type="InterPro" id="IPR003137">
    <property type="entry name" value="PA_domain"/>
</dbReference>
<evidence type="ECO:0000256" key="1">
    <source>
        <dbReference type="SAM" id="SignalP"/>
    </source>
</evidence>
<dbReference type="Pfam" id="PF13860">
    <property type="entry name" value="FlgD_ig"/>
    <property type="match status" value="1"/>
</dbReference>
<proteinExistence type="predicted"/>
<dbReference type="Gene3D" id="3.50.30.30">
    <property type="match status" value="1"/>
</dbReference>
<name>A0A849SKD5_UNCEI</name>
<gene>
    <name evidence="4" type="ORF">HOP12_08300</name>
</gene>
<evidence type="ECO:0000313" key="4">
    <source>
        <dbReference type="EMBL" id="NOT34153.1"/>
    </source>
</evidence>
<accession>A0A849SKD5</accession>
<dbReference type="InterPro" id="IPR025965">
    <property type="entry name" value="FlgD/Vpr_Ig-like"/>
</dbReference>
<evidence type="ECO:0000313" key="5">
    <source>
        <dbReference type="Proteomes" id="UP000580839"/>
    </source>
</evidence>